<dbReference type="Proteomes" id="UP000271464">
    <property type="component" value="Unassembled WGS sequence"/>
</dbReference>
<keyword evidence="2" id="KW-1185">Reference proteome</keyword>
<dbReference type="InterPro" id="IPR001130">
    <property type="entry name" value="TatD-like"/>
</dbReference>
<organism evidence="1 2">
    <name type="scientific">Mycobacterium persicum</name>
    <dbReference type="NCBI Taxonomy" id="1487726"/>
    <lineage>
        <taxon>Bacteria</taxon>
        <taxon>Bacillati</taxon>
        <taxon>Actinomycetota</taxon>
        <taxon>Actinomycetes</taxon>
        <taxon>Mycobacteriales</taxon>
        <taxon>Mycobacteriaceae</taxon>
        <taxon>Mycobacterium</taxon>
    </lineage>
</organism>
<evidence type="ECO:0000313" key="2">
    <source>
        <dbReference type="Proteomes" id="UP000271464"/>
    </source>
</evidence>
<dbReference type="InterPro" id="IPR032466">
    <property type="entry name" value="Metal_Hydrolase"/>
</dbReference>
<comment type="caution">
    <text evidence="1">The sequence shown here is derived from an EMBL/GenBank/DDBJ whole genome shotgun (WGS) entry which is preliminary data.</text>
</comment>
<evidence type="ECO:0000313" key="1">
    <source>
        <dbReference type="EMBL" id="VBA32721.1"/>
    </source>
</evidence>
<accession>A0ABY6RSD5</accession>
<sequence>MSATHNLPALDCHAHIAPDVTARQLAALGEVIVFAVTRDLDEAHSVVKRSDLQLVWGLGAHPAVATARATYDPDRFRALLPHFAYVGEVGLDRRAPLGDGRRVFTDVLNACRDQPVLVSIHSAGRTSDVIGELERHGHPGAILHWFLGDSTQLSRAIKLGAYFSVNNAMDDDTIRAIPPDRLLPETDFPARKVRARRPGDVIALEGRLAEIWGVTIQAVRQRLWLSLKKIAIDSGAIESLPDHIADTLIAT</sequence>
<dbReference type="EMBL" id="UPHM01000164">
    <property type="protein sequence ID" value="VBA32721.1"/>
    <property type="molecule type" value="Genomic_DNA"/>
</dbReference>
<name>A0ABY6RSD5_9MYCO</name>
<dbReference type="PANTHER" id="PTHR46124">
    <property type="entry name" value="D-AMINOACYL-TRNA DEACYLASE"/>
    <property type="match status" value="1"/>
</dbReference>
<dbReference type="SUPFAM" id="SSF51556">
    <property type="entry name" value="Metallo-dependent hydrolases"/>
    <property type="match status" value="1"/>
</dbReference>
<dbReference type="Gene3D" id="3.20.20.140">
    <property type="entry name" value="Metal-dependent hydrolases"/>
    <property type="match status" value="1"/>
</dbReference>
<gene>
    <name evidence="1" type="ORF">LAUMK4_05794</name>
</gene>
<dbReference type="Pfam" id="PF01026">
    <property type="entry name" value="TatD_DNase"/>
    <property type="match status" value="1"/>
</dbReference>
<dbReference type="PANTHER" id="PTHR46124:SF2">
    <property type="entry name" value="D-AMINOACYL-TRNA DEACYLASE"/>
    <property type="match status" value="1"/>
</dbReference>
<dbReference type="RefSeq" id="WP_122526634.1">
    <property type="nucleotide sequence ID" value="NZ_UPHM01000164.1"/>
</dbReference>
<protein>
    <submittedName>
        <fullName evidence="1">Uncharacterized protein</fullName>
    </submittedName>
</protein>
<proteinExistence type="predicted"/>
<reference evidence="1 2" key="1">
    <citation type="submission" date="2018-09" db="EMBL/GenBank/DDBJ databases">
        <authorList>
            <person name="Tagini F."/>
        </authorList>
    </citation>
    <scope>NUCLEOTIDE SEQUENCE [LARGE SCALE GENOMIC DNA]</scope>
    <source>
        <strain evidence="1 2">MK4</strain>
    </source>
</reference>